<proteinExistence type="predicted"/>
<dbReference type="Proteomes" id="UP000245921">
    <property type="component" value="Unassembled WGS sequence"/>
</dbReference>
<dbReference type="InterPro" id="IPR011250">
    <property type="entry name" value="OMP/PagP_B-barrel"/>
</dbReference>
<gene>
    <name evidence="1" type="ORF">C7380_103165</name>
</gene>
<dbReference type="EMBL" id="QGGI01000003">
    <property type="protein sequence ID" value="PWJ95984.1"/>
    <property type="molecule type" value="Genomic_DNA"/>
</dbReference>
<comment type="caution">
    <text evidence="1">The sequence shown here is derived from an EMBL/GenBank/DDBJ whole genome shotgun (WGS) entry which is preliminary data.</text>
</comment>
<dbReference type="RefSeq" id="WP_109604096.1">
    <property type="nucleotide sequence ID" value="NZ_QGGI01000003.1"/>
</dbReference>
<accession>A0AA45C8E4</accession>
<keyword evidence="2" id="KW-1185">Reference proteome</keyword>
<name>A0AA45C8E4_9BACT</name>
<sequence>MKKNLIILLITIIGIFAFSQDMRKTLLVYTKGYSEATGLLESELNRRISYLGKYKLVDKDDLLFRDILGNLNSNINQSNLKELNVDAIVFVDVTDSYQNSYIDKNNYLWWDFKLYVNYKLINVQNGDVLESKRFTGSGTSYTKLASTGFFTSSNSSYVMKQARDQAVGEVTGNIVSKLNMLFRIKADMNSNIVNDFVKINKGKNYGVYNGMIFQFVKEFDGKMITDGKLVVKQVRENESVLRILEHPRAFNINNADYVIEAPYELAIRALFDISYLNKGLKDHGVSFAFAIDNYEGLYLGGNFEYNYNINYNMISIAFRLGYILDMNDFAITPNIGLGVVSKLYSEDFSDDSFAVTPGLKLDYFFNKNIGLTTEIGYDFNFGFNGNPIDNKLKLSAGLELRF</sequence>
<protein>
    <submittedName>
        <fullName evidence="1">Uncharacterized protein</fullName>
    </submittedName>
</protein>
<organism evidence="1 2">
    <name type="scientific">Oceanotoga teriensis</name>
    <dbReference type="NCBI Taxonomy" id="515440"/>
    <lineage>
        <taxon>Bacteria</taxon>
        <taxon>Thermotogati</taxon>
        <taxon>Thermotogota</taxon>
        <taxon>Thermotogae</taxon>
        <taxon>Petrotogales</taxon>
        <taxon>Petrotogaceae</taxon>
        <taxon>Oceanotoga</taxon>
    </lineage>
</organism>
<dbReference type="AlphaFoldDB" id="A0AA45C8E4"/>
<dbReference type="Pfam" id="PF10895">
    <property type="entry name" value="DUF2715"/>
    <property type="match status" value="1"/>
</dbReference>
<dbReference type="InterPro" id="IPR024471">
    <property type="entry name" value="DUF2715"/>
</dbReference>
<dbReference type="SUPFAM" id="SSF56925">
    <property type="entry name" value="OMPA-like"/>
    <property type="match status" value="1"/>
</dbReference>
<evidence type="ECO:0000313" key="2">
    <source>
        <dbReference type="Proteomes" id="UP000245921"/>
    </source>
</evidence>
<evidence type="ECO:0000313" key="1">
    <source>
        <dbReference type="EMBL" id="PWJ95984.1"/>
    </source>
</evidence>
<reference evidence="1 2" key="1">
    <citation type="submission" date="2018-05" db="EMBL/GenBank/DDBJ databases">
        <title>Genomic Encyclopedia of Type Strains, Phase IV (KMG-IV): sequencing the most valuable type-strain genomes for metagenomic binning, comparative biology and taxonomic classification.</title>
        <authorList>
            <person name="Goeker M."/>
        </authorList>
    </citation>
    <scope>NUCLEOTIDE SEQUENCE [LARGE SCALE GENOMIC DNA]</scope>
    <source>
        <strain evidence="1 2">DSM 24906</strain>
    </source>
</reference>